<feature type="region of interest" description="Disordered" evidence="1">
    <location>
        <begin position="47"/>
        <end position="66"/>
    </location>
</feature>
<dbReference type="EMBL" id="KV424014">
    <property type="protein sequence ID" value="KZT54452.1"/>
    <property type="molecule type" value="Genomic_DNA"/>
</dbReference>
<accession>A0A165EAS0</accession>
<proteinExistence type="predicted"/>
<feature type="region of interest" description="Disordered" evidence="1">
    <location>
        <begin position="332"/>
        <end position="407"/>
    </location>
</feature>
<name>A0A165EAS0_9BASI</name>
<gene>
    <name evidence="2" type="ORF">CALCODRAFT_510771</name>
</gene>
<dbReference type="AlphaFoldDB" id="A0A165EAS0"/>
<feature type="compositionally biased region" description="Basic residues" evidence="1">
    <location>
        <begin position="367"/>
        <end position="383"/>
    </location>
</feature>
<dbReference type="Proteomes" id="UP000076842">
    <property type="component" value="Unassembled WGS sequence"/>
</dbReference>
<sequence length="447" mass="49697">MWNKQGKPAAVPDAMRMQLDTNLSKSFQTSLRRFKQATGLKVNTYFKNEKRRRTTGSSSPQYHFSDGRLRKSSDLLLAREIMLRENPSIESAIQNTAASKGTKALYVRSSVLKQTWASLDETQQCQLLAQAAEERSRTQSETLMSYDSVKTVLSKQLEMLSEATGCVFSVFVGGIDQAGQPSTIGMSVGRNAYGLTFAEASLRYEDYKDDWARFVHECAYEHPNITFSWETAASFVEVLPPGSVFGNPEEMAPASVVTLYNFILDCQQGSTYRLFGNVPQQHGVLPAVTPTCTQQPSRLDLPNAEWTSPLPPTPYVANEVSVSDTRATTIPEPAEQIEEDLRADPPAQPNTVRMEHKHVGAVPQAEKRHRGSNRKLRVGRSTKRQSSGTGSSGNFATRRQNVETPDQALPRHVGYTWVPLQMLVPTIDDVPLGRGLRAKRPKRQFGS</sequence>
<feature type="compositionally biased region" description="Polar residues" evidence="1">
    <location>
        <begin position="384"/>
        <end position="404"/>
    </location>
</feature>
<evidence type="ECO:0000313" key="3">
    <source>
        <dbReference type="Proteomes" id="UP000076842"/>
    </source>
</evidence>
<organism evidence="2 3">
    <name type="scientific">Calocera cornea HHB12733</name>
    <dbReference type="NCBI Taxonomy" id="1353952"/>
    <lineage>
        <taxon>Eukaryota</taxon>
        <taxon>Fungi</taxon>
        <taxon>Dikarya</taxon>
        <taxon>Basidiomycota</taxon>
        <taxon>Agaricomycotina</taxon>
        <taxon>Dacrymycetes</taxon>
        <taxon>Dacrymycetales</taxon>
        <taxon>Dacrymycetaceae</taxon>
        <taxon>Calocera</taxon>
    </lineage>
</organism>
<dbReference type="InParanoid" id="A0A165EAS0"/>
<protein>
    <submittedName>
        <fullName evidence="2">Uncharacterized protein</fullName>
    </submittedName>
</protein>
<keyword evidence="3" id="KW-1185">Reference proteome</keyword>
<evidence type="ECO:0000313" key="2">
    <source>
        <dbReference type="EMBL" id="KZT54452.1"/>
    </source>
</evidence>
<evidence type="ECO:0000256" key="1">
    <source>
        <dbReference type="SAM" id="MobiDB-lite"/>
    </source>
</evidence>
<reference evidence="2 3" key="1">
    <citation type="journal article" date="2016" name="Mol. Biol. Evol.">
        <title>Comparative Genomics of Early-Diverging Mushroom-Forming Fungi Provides Insights into the Origins of Lignocellulose Decay Capabilities.</title>
        <authorList>
            <person name="Nagy L.G."/>
            <person name="Riley R."/>
            <person name="Tritt A."/>
            <person name="Adam C."/>
            <person name="Daum C."/>
            <person name="Floudas D."/>
            <person name="Sun H."/>
            <person name="Yadav J.S."/>
            <person name="Pangilinan J."/>
            <person name="Larsson K.H."/>
            <person name="Matsuura K."/>
            <person name="Barry K."/>
            <person name="Labutti K."/>
            <person name="Kuo R."/>
            <person name="Ohm R.A."/>
            <person name="Bhattacharya S.S."/>
            <person name="Shirouzu T."/>
            <person name="Yoshinaga Y."/>
            <person name="Martin F.M."/>
            <person name="Grigoriev I.V."/>
            <person name="Hibbett D.S."/>
        </authorList>
    </citation>
    <scope>NUCLEOTIDE SEQUENCE [LARGE SCALE GENOMIC DNA]</scope>
    <source>
        <strain evidence="2 3">HHB12733</strain>
    </source>
</reference>